<evidence type="ECO:0008006" key="14">
    <source>
        <dbReference type="Google" id="ProtNLM"/>
    </source>
</evidence>
<evidence type="ECO:0000256" key="6">
    <source>
        <dbReference type="ARBA" id="ARBA00022833"/>
    </source>
</evidence>
<dbReference type="SUPFAM" id="SSF52540">
    <property type="entry name" value="P-loop containing nucleoside triphosphate hydrolases"/>
    <property type="match status" value="1"/>
</dbReference>
<dbReference type="InterPro" id="IPR041677">
    <property type="entry name" value="DNA2/NAM7_AAA_11"/>
</dbReference>
<comment type="caution">
    <text evidence="12">The sequence shown here is derived from an EMBL/GenBank/DDBJ whole genome shotgun (WGS) entry which is preliminary data.</text>
</comment>
<protein>
    <recommendedName>
        <fullName evidence="14">NFX1-type zinc finger-containing protein 1</fullName>
    </recommendedName>
</protein>
<dbReference type="EMBL" id="JAAQHG020000014">
    <property type="protein sequence ID" value="KAL1586429.1"/>
    <property type="molecule type" value="Genomic_DNA"/>
</dbReference>
<keyword evidence="4 8" id="KW-0863">Zinc-finger</keyword>
<evidence type="ECO:0000313" key="12">
    <source>
        <dbReference type="EMBL" id="KAL1586429.1"/>
    </source>
</evidence>
<reference evidence="12 13" key="1">
    <citation type="journal article" date="2020" name="Microbiol. Resour. Announc.">
        <title>Draft Genome Sequence of a Cladosporium Species Isolated from the Mesophotic Ascidian Didemnum maculosum.</title>
        <authorList>
            <person name="Gioti A."/>
            <person name="Siaperas R."/>
            <person name="Nikolaivits E."/>
            <person name="Le Goff G."/>
            <person name="Ouazzani J."/>
            <person name="Kotoulas G."/>
            <person name="Topakas E."/>
        </authorList>
    </citation>
    <scope>NUCLEOTIDE SEQUENCE [LARGE SCALE GENOMIC DNA]</scope>
    <source>
        <strain evidence="12 13">TM138-S3</strain>
    </source>
</reference>
<dbReference type="GO" id="GO:0002376">
    <property type="term" value="P:immune system process"/>
    <property type="evidence" value="ECO:0007669"/>
    <property type="project" value="UniProtKB-KW"/>
</dbReference>
<feature type="domain" description="RZ-type" evidence="11">
    <location>
        <begin position="1718"/>
        <end position="1793"/>
    </location>
</feature>
<dbReference type="InterPro" id="IPR027417">
    <property type="entry name" value="P-loop_NTPase"/>
</dbReference>
<evidence type="ECO:0000313" key="13">
    <source>
        <dbReference type="Proteomes" id="UP000803884"/>
    </source>
</evidence>
<evidence type="ECO:0000256" key="3">
    <source>
        <dbReference type="ARBA" id="ARBA00022723"/>
    </source>
</evidence>
<dbReference type="CDD" id="cd18808">
    <property type="entry name" value="SF1_C_Upf1"/>
    <property type="match status" value="1"/>
</dbReference>
<accession>A0AB34KT99</accession>
<keyword evidence="6 8" id="KW-0862">Zinc</keyword>
<evidence type="ECO:0000256" key="9">
    <source>
        <dbReference type="SAM" id="MobiDB-lite"/>
    </source>
</evidence>
<proteinExistence type="predicted"/>
<keyword evidence="3 8" id="KW-0479">Metal-binding</keyword>
<dbReference type="GeneID" id="96006658"/>
<dbReference type="RefSeq" id="XP_069229534.1">
    <property type="nucleotide sequence ID" value="XM_069373820.1"/>
</dbReference>
<dbReference type="GO" id="GO:0008270">
    <property type="term" value="F:zinc ion binding"/>
    <property type="evidence" value="ECO:0007669"/>
    <property type="project" value="UniProtKB-KW"/>
</dbReference>
<dbReference type="PANTHER" id="PTHR10887:SF445">
    <property type="entry name" value="NFX1-TYPE ZINC FINGER-CONTAINING PROTEIN 1"/>
    <property type="match status" value="1"/>
</dbReference>
<dbReference type="InterPro" id="IPR000571">
    <property type="entry name" value="Znf_CCCH"/>
</dbReference>
<sequence>MTRRKPQHRGGRSGDSRDDSNGAANPPERKKPCFAYARGKCKQGDECKYSHEASVIETHKKNGPFDSTAHTKFVQWRFDIKKDQREIQRAQPLGRRFGEFIQEALRLVNTDQGTMQEVITSLSSDGGLARLGELLNADFTLLTDDALGTVFKDQLLPFLRIISHDDVLSSQVLEGRHATLCNYLYGVNGKRSVNLFRAATRSLTLVDEISADIEPCLIAMSVVVEVNGSAHVNDDLRSAAETLIALNGQRALTGNPLRYLKKMQLRLGLGVQIEFAEDKPKDRQKLKPTSHFEVPVDQPGSLSIRGPRHDNDFENIADIQILPTIDEIMGDRAEYLPRSEPSSWHLQGVAGLLDRQFRLVREDTVGQLRDAAKFELSRMQSSGLRPVATKPSAARTHVYHNVRLVDAVFEDRRGLLCVLEFDQPRQLHHISNVKDRRHWWEDSKRLGAEALITLLGPEGFAVFMTVANETLQPMQGGKGKSKIERPIEDRYSRFANPHVAHVVVQLVSHTEEDIDNLLFRLGLGIGQSGVKRSFSLLEFPGVLLPTFQHTLTALQQMSESLDLPFSEVLAPTDGISDSAGIDKPAYTKKNDFRFNMSALSTDNQAFELDVNAPDDAATISAKTRLDVAQAEAVISTLSRSMSLIQGPPGTGKSYTGVALMEVLLANNAKAKLGPVLCVTFTNHALDQILEHLLDAGLSQIIRIGSRSKSEVLAPLNLRLVAQKHDMTKLEQRERFTHKDNIAANASTIKSTLDRWRHAFSHQSIFAFLEQKHPSVARQLSGPKIDDDGFETVESRQKGKGLKAWLSGDSHQPVRVHEDDETDIFSLRNAARQRLYTDWKEEIANPVQRELIASIRGFEEAKAGLDRVRSEVDLHVLSAANVIGVTTSGLARNINLLRRLNSKVLLVEEAGEVLEAHLLTAMLPSIEHAILIGDHQQLRPKAQNYELSCENPRSQTKMDVSLFERLVAPQEHGAHPLPFVTLETQRRMHPSISELIRSTLYPNLKDDPSVSDYPQVSGMRQRLFWLDHDNPEDGEAEQTESTSHTNQFEVDMVFSLVRHLVRQGVYRASDIAVLTPYLGQLRKLRRALGDFAEVIINDRDIDQLALEGEDETEEERELRAAAEKSAPPRLEVTRSNLLQALRLATVDNFQGEEAKVVIISLVRCNQEHKCGFLKTSNRINVLLSRAQHGMYIIGNTETSAHVPMWGDVMDILKRDGNLGKSFELCCPRHPDTPLKVTLPDDFATVSPEAGCDLLCGQRLPCGHACINKCHSEGLHKAVYCTKPCNRAKDGCEHNCPYECGRQCDALYGVEISNIDVELVCGHHADRLPCWQYQDPTKVQCQVLVDRTVPGCGHKVAVACHIDIASPLFKCPADCGSLRACGHSYEVKSIRADLLMMSTYGEVDLEESPCVFLPCGHIFTLESIDGAMRMRDHYTLDENGMPSEIKGNSEPFSSKEMKNCPDCRASLRLVSRYGRIVRRALLDESTKKFIVWSSAAYRGYAENMKGIQERLLESKGTFTLPPGTVELRSTSHVRHIQKLHGLNKRYRELAFLRTRLASFAQKTEAEEQPYRRVHDIVETARRRRLQECQPKMEAFNFDQTIIQTRSSLLAAALTIRCELVAVADFISVFQEQSKPGVRSLQVDFEQDRDRCDELIHAAKTATSILQETEGHISWAHFAALERGVMESVSYAADAKLEGAKLLADAHLDTADELCKKYPGQTASIRMVVAAMAGELRETGHWYTCANGHPFAVGECGMPMEEARCPACNAPIGGRSHEPAAGVQRAEEIEREFGNLMV</sequence>
<feature type="zinc finger region" description="C3H1-type" evidence="8">
    <location>
        <begin position="27"/>
        <end position="54"/>
    </location>
</feature>
<dbReference type="PROSITE" id="PS51981">
    <property type="entry name" value="ZF_RZ"/>
    <property type="match status" value="1"/>
</dbReference>
<evidence type="ECO:0000256" key="1">
    <source>
        <dbReference type="ARBA" id="ARBA00004496"/>
    </source>
</evidence>
<organism evidence="12 13">
    <name type="scientific">Cladosporium halotolerans</name>
    <dbReference type="NCBI Taxonomy" id="1052096"/>
    <lineage>
        <taxon>Eukaryota</taxon>
        <taxon>Fungi</taxon>
        <taxon>Dikarya</taxon>
        <taxon>Ascomycota</taxon>
        <taxon>Pezizomycotina</taxon>
        <taxon>Dothideomycetes</taxon>
        <taxon>Dothideomycetidae</taxon>
        <taxon>Cladosporiales</taxon>
        <taxon>Cladosporiaceae</taxon>
        <taxon>Cladosporium</taxon>
    </lineage>
</organism>
<evidence type="ECO:0000259" key="11">
    <source>
        <dbReference type="PROSITE" id="PS51981"/>
    </source>
</evidence>
<dbReference type="GO" id="GO:0031380">
    <property type="term" value="C:nuclear RNA-directed RNA polymerase complex"/>
    <property type="evidence" value="ECO:0007669"/>
    <property type="project" value="TreeGrafter"/>
</dbReference>
<evidence type="ECO:0000256" key="8">
    <source>
        <dbReference type="PROSITE-ProRule" id="PRU00723"/>
    </source>
</evidence>
<feature type="region of interest" description="Disordered" evidence="9">
    <location>
        <begin position="280"/>
        <end position="310"/>
    </location>
</feature>
<keyword evidence="5" id="KW-0347">Helicase</keyword>
<dbReference type="InterPro" id="IPR045055">
    <property type="entry name" value="DNA2/NAM7-like"/>
</dbReference>
<dbReference type="Pfam" id="PF13086">
    <property type="entry name" value="AAA_11"/>
    <property type="match status" value="1"/>
</dbReference>
<evidence type="ECO:0000256" key="2">
    <source>
        <dbReference type="ARBA" id="ARBA00022490"/>
    </source>
</evidence>
<comment type="subcellular location">
    <subcellularLocation>
        <location evidence="1">Cytoplasm</location>
    </subcellularLocation>
</comment>
<dbReference type="InterPro" id="IPR046439">
    <property type="entry name" value="ZF_RZ_dom"/>
</dbReference>
<dbReference type="GO" id="GO:0004386">
    <property type="term" value="F:helicase activity"/>
    <property type="evidence" value="ECO:0007669"/>
    <property type="project" value="InterPro"/>
</dbReference>
<dbReference type="Gene3D" id="1.20.120.1350">
    <property type="entry name" value="Pneumovirus matrix protein 2 (M2), zinc-binding domain"/>
    <property type="match status" value="1"/>
</dbReference>
<keyword evidence="13" id="KW-1185">Reference proteome</keyword>
<dbReference type="PROSITE" id="PS50103">
    <property type="entry name" value="ZF_C3H1"/>
    <property type="match status" value="1"/>
</dbReference>
<keyword evidence="2" id="KW-0963">Cytoplasm</keyword>
<dbReference type="FunFam" id="3.40.50.300:FF:001660">
    <property type="entry name" value="NF-X1 finger and helicase protein, putative"/>
    <property type="match status" value="1"/>
</dbReference>
<keyword evidence="7" id="KW-0391">Immunity</keyword>
<dbReference type="InterPro" id="IPR041679">
    <property type="entry name" value="DNA2/NAM7-like_C"/>
</dbReference>
<name>A0AB34KT99_9PEZI</name>
<dbReference type="InterPro" id="IPR047187">
    <property type="entry name" value="SF1_C_Upf1"/>
</dbReference>
<dbReference type="GO" id="GO:0031048">
    <property type="term" value="P:regulatory ncRNA-mediated heterochromatin formation"/>
    <property type="evidence" value="ECO:0007669"/>
    <property type="project" value="TreeGrafter"/>
</dbReference>
<dbReference type="CDD" id="cd17936">
    <property type="entry name" value="EEXXEc_NFX1"/>
    <property type="match status" value="1"/>
</dbReference>
<feature type="domain" description="C3H1-type" evidence="10">
    <location>
        <begin position="27"/>
        <end position="54"/>
    </location>
</feature>
<dbReference type="Gene3D" id="3.40.50.300">
    <property type="entry name" value="P-loop containing nucleotide triphosphate hydrolases"/>
    <property type="match status" value="2"/>
</dbReference>
<feature type="region of interest" description="Disordered" evidence="9">
    <location>
        <begin position="1"/>
        <end position="32"/>
    </location>
</feature>
<dbReference type="PANTHER" id="PTHR10887">
    <property type="entry name" value="DNA2/NAM7 HELICASE FAMILY"/>
    <property type="match status" value="1"/>
</dbReference>
<evidence type="ECO:0000259" key="10">
    <source>
        <dbReference type="PROSITE" id="PS50103"/>
    </source>
</evidence>
<dbReference type="Pfam" id="PF20173">
    <property type="entry name" value="ZnF_RZ-type"/>
    <property type="match status" value="1"/>
</dbReference>
<evidence type="ECO:0000256" key="7">
    <source>
        <dbReference type="ARBA" id="ARBA00022859"/>
    </source>
</evidence>
<dbReference type="GO" id="GO:0005737">
    <property type="term" value="C:cytoplasm"/>
    <property type="evidence" value="ECO:0007669"/>
    <property type="project" value="UniProtKB-SubCell"/>
</dbReference>
<keyword evidence="5" id="KW-0067">ATP-binding</keyword>
<evidence type="ECO:0000256" key="5">
    <source>
        <dbReference type="ARBA" id="ARBA00022806"/>
    </source>
</evidence>
<dbReference type="SMART" id="SM00356">
    <property type="entry name" value="ZnF_C3H1"/>
    <property type="match status" value="1"/>
</dbReference>
<dbReference type="Pfam" id="PF13087">
    <property type="entry name" value="AAA_12"/>
    <property type="match status" value="1"/>
</dbReference>
<keyword evidence="5" id="KW-0378">Hydrolase</keyword>
<gene>
    <name evidence="12" type="ORF">WHR41_05215</name>
</gene>
<feature type="compositionally biased region" description="Basic residues" evidence="9">
    <location>
        <begin position="1"/>
        <end position="11"/>
    </location>
</feature>
<dbReference type="Proteomes" id="UP000803884">
    <property type="component" value="Unassembled WGS sequence"/>
</dbReference>
<evidence type="ECO:0000256" key="4">
    <source>
        <dbReference type="ARBA" id="ARBA00022771"/>
    </source>
</evidence>
<keyword evidence="5" id="KW-0547">Nucleotide-binding</keyword>